<name>A0A7I8J9A5_SPIIN</name>
<feature type="repeat" description="PPR" evidence="3">
    <location>
        <begin position="78"/>
        <end position="112"/>
    </location>
</feature>
<feature type="repeat" description="PPR" evidence="3">
    <location>
        <begin position="332"/>
        <end position="366"/>
    </location>
</feature>
<dbReference type="InterPro" id="IPR050872">
    <property type="entry name" value="PPR_P_subfamily"/>
</dbReference>
<dbReference type="EMBL" id="CACRZD030000010">
    <property type="protein sequence ID" value="CAA6666650.1"/>
    <property type="molecule type" value="Genomic_DNA"/>
</dbReference>
<feature type="repeat" description="PPR" evidence="3">
    <location>
        <begin position="520"/>
        <end position="554"/>
    </location>
</feature>
<feature type="repeat" description="PPR" evidence="3">
    <location>
        <begin position="222"/>
        <end position="252"/>
    </location>
</feature>
<dbReference type="PROSITE" id="PS51375">
    <property type="entry name" value="PPR"/>
    <property type="match status" value="6"/>
</dbReference>
<reference evidence="4 5" key="1">
    <citation type="submission" date="2019-12" db="EMBL/GenBank/DDBJ databases">
        <authorList>
            <person name="Scholz U."/>
            <person name="Mascher M."/>
            <person name="Fiebig A."/>
        </authorList>
    </citation>
    <scope>NUCLEOTIDE SEQUENCE</scope>
</reference>
<organism evidence="4">
    <name type="scientific">Spirodela intermedia</name>
    <name type="common">Intermediate duckweed</name>
    <dbReference type="NCBI Taxonomy" id="51605"/>
    <lineage>
        <taxon>Eukaryota</taxon>
        <taxon>Viridiplantae</taxon>
        <taxon>Streptophyta</taxon>
        <taxon>Embryophyta</taxon>
        <taxon>Tracheophyta</taxon>
        <taxon>Spermatophyta</taxon>
        <taxon>Magnoliopsida</taxon>
        <taxon>Liliopsida</taxon>
        <taxon>Araceae</taxon>
        <taxon>Lemnoideae</taxon>
        <taxon>Spirodela</taxon>
    </lineage>
</organism>
<dbReference type="PANTHER" id="PTHR46128">
    <property type="entry name" value="MITOCHONDRIAL GROUP I INTRON SPLICING FACTOR CCM1"/>
    <property type="match status" value="1"/>
</dbReference>
<accession>A0A7I8J9A5</accession>
<dbReference type="Pfam" id="PF12854">
    <property type="entry name" value="PPR_1"/>
    <property type="match status" value="1"/>
</dbReference>
<keyword evidence="2" id="KW-0677">Repeat</keyword>
<evidence type="ECO:0000313" key="4">
    <source>
        <dbReference type="EMBL" id="CAA2627390.1"/>
    </source>
</evidence>
<dbReference type="EMBL" id="LR743597">
    <property type="protein sequence ID" value="CAA2627390.1"/>
    <property type="molecule type" value="Genomic_DNA"/>
</dbReference>
<dbReference type="NCBIfam" id="TIGR00756">
    <property type="entry name" value="PPR"/>
    <property type="match status" value="6"/>
</dbReference>
<dbReference type="InterPro" id="IPR011990">
    <property type="entry name" value="TPR-like_helical_dom_sf"/>
</dbReference>
<evidence type="ECO:0000313" key="5">
    <source>
        <dbReference type="Proteomes" id="UP001189122"/>
    </source>
</evidence>
<feature type="repeat" description="PPR" evidence="3">
    <location>
        <begin position="187"/>
        <end position="221"/>
    </location>
</feature>
<dbReference type="InterPro" id="IPR002885">
    <property type="entry name" value="PPR_rpt"/>
</dbReference>
<dbReference type="Pfam" id="PF13041">
    <property type="entry name" value="PPR_2"/>
    <property type="match status" value="4"/>
</dbReference>
<evidence type="ECO:0000256" key="2">
    <source>
        <dbReference type="ARBA" id="ARBA00022737"/>
    </source>
</evidence>
<dbReference type="Pfam" id="PF01535">
    <property type="entry name" value="PPR"/>
    <property type="match status" value="1"/>
</dbReference>
<feature type="repeat" description="PPR" evidence="3">
    <location>
        <begin position="485"/>
        <end position="519"/>
    </location>
</feature>
<proteinExistence type="inferred from homology"/>
<gene>
    <name evidence="4" type="ORF">SI7747_10013043</name>
</gene>
<keyword evidence="5" id="KW-1185">Reference proteome</keyword>
<dbReference type="Gene3D" id="1.25.40.10">
    <property type="entry name" value="Tetratricopeptide repeat domain"/>
    <property type="match status" value="5"/>
</dbReference>
<dbReference type="AlphaFoldDB" id="A0A7I8J9A5"/>
<comment type="similarity">
    <text evidence="1">Belongs to the PPR family. P subfamily.</text>
</comment>
<evidence type="ECO:0000256" key="1">
    <source>
        <dbReference type="ARBA" id="ARBA00007626"/>
    </source>
</evidence>
<protein>
    <submittedName>
        <fullName evidence="4">Uncharacterized protein</fullName>
    </submittedName>
</protein>
<dbReference type="PANTHER" id="PTHR46128:SF211">
    <property type="entry name" value="PENTACOTRIPEPTIDE-REPEAT REGION OF PRORP DOMAIN-CONTAINING PROTEIN"/>
    <property type="match status" value="1"/>
</dbReference>
<evidence type="ECO:0000256" key="3">
    <source>
        <dbReference type="PROSITE-ProRule" id="PRU00708"/>
    </source>
</evidence>
<sequence length="565" mass="62283">MPFSSAIIGPRPSVWSSGSRLRSLNLVLRSSISPAALATGSTTPTNEDVAHTILQQKSAAGALQTFRWASRLASFRHDACTYRALIRALVSFRRFDNAKEILAEIPAATGRPPDDDTFIAIVRGLGRAGMSREAVKVADLLTAPAFGIKNPSIKVFNSILNVLVGENIDLARDFYRVKMMGSGVRGDDYTFGILMKGLCRTNRIAEGFKLLILFKSSGLAPNPVIYNTLIHALCRNGKVGRARSLMSEMGCPNDGNYLQAMVMLEKCFDLGYIPDVVAVTKIVDILCNEARFSEAVEILNRVEDKGGVVDVVAYNTLIEGFCRVGKPRLSPNLRTYNSLISGFCAARDIDSAIDLLGEMKEDQINPDFNTYDTIIRGFCTVGRVDEGTRELGKRIGPYNSIIYGLYREKRLCEAQEFLEKMGEYFPRSVGRHKKISSLCQKESFEEAMKVYEQMVGEGGTPSVLAYASLIDGLCREKNTQGYAPVVSTFNSLIRGFCREGKSMSAVKLLEEMITRGCSPDSGSYTPIIETLCRQENLHKAFHLLDEMAGNDLPLIRQCGSLWSTP</sequence>
<dbReference type="Proteomes" id="UP001189122">
    <property type="component" value="Unassembled WGS sequence"/>
</dbReference>